<dbReference type="STRING" id="77586.A0A0D9W6X8"/>
<dbReference type="Pfam" id="PF02458">
    <property type="entry name" value="Transferase"/>
    <property type="match status" value="1"/>
</dbReference>
<proteinExistence type="inferred from homology"/>
<evidence type="ECO:0000313" key="5">
    <source>
        <dbReference type="Proteomes" id="UP000032180"/>
    </source>
</evidence>
<dbReference type="Gramene" id="LPERR04G14590.1">
    <property type="protein sequence ID" value="LPERR04G14590.1"/>
    <property type="gene ID" value="LPERR04G14590"/>
</dbReference>
<evidence type="ECO:0000313" key="4">
    <source>
        <dbReference type="EnsemblPlants" id="LPERR04G14590.1"/>
    </source>
</evidence>
<keyword evidence="5" id="KW-1185">Reference proteome</keyword>
<organism evidence="4 5">
    <name type="scientific">Leersia perrieri</name>
    <dbReference type="NCBI Taxonomy" id="77586"/>
    <lineage>
        <taxon>Eukaryota</taxon>
        <taxon>Viridiplantae</taxon>
        <taxon>Streptophyta</taxon>
        <taxon>Embryophyta</taxon>
        <taxon>Tracheophyta</taxon>
        <taxon>Spermatophyta</taxon>
        <taxon>Magnoliopsida</taxon>
        <taxon>Liliopsida</taxon>
        <taxon>Poales</taxon>
        <taxon>Poaceae</taxon>
        <taxon>BOP clade</taxon>
        <taxon>Oryzoideae</taxon>
        <taxon>Oryzeae</taxon>
        <taxon>Oryzinae</taxon>
        <taxon>Leersia</taxon>
    </lineage>
</organism>
<name>A0A0D9W6X8_9ORYZ</name>
<feature type="region of interest" description="Disordered" evidence="3">
    <location>
        <begin position="208"/>
        <end position="230"/>
    </location>
</feature>
<reference evidence="4" key="3">
    <citation type="submission" date="2015-04" db="UniProtKB">
        <authorList>
            <consortium name="EnsemblPlants"/>
        </authorList>
    </citation>
    <scope>IDENTIFICATION</scope>
</reference>
<accession>A0A0D9W6X8</accession>
<keyword evidence="2" id="KW-0808">Transferase</keyword>
<dbReference type="PANTHER" id="PTHR31147">
    <property type="entry name" value="ACYL TRANSFERASE 4"/>
    <property type="match status" value="1"/>
</dbReference>
<sequence length="466" mass="49726">MAASSSSLAFTACRGDPELVAPARSTPRGIKRLSDIDDQGSFRFYRSVIYFYRSRHGGVGDDDPARVIRAALAAALVHYYPIAGRIRELPGRKLVVDCTGEGVSFVEADADVALEAFNDALCPPIPCAGELLSLPESNSAVVTDRPLLYVQVTRLRCGGFVLGTQICHNLVDAAGITQFLQAVGEFARGAPVASAPSVQPVWARELLDSRDPPRPEHRHLEYEPASDEANDKLSPGGVDGLIHRKFLFSAADIDALRGELPPRLRSRCSRFLLLSAFTWRCRTAALGYAPGDEVHFMFVVNLRGVSVTRTTTPPLLPEGFYGNALAFGVARTTAGELCAAPLSRAVEMIAAARARAMGDGYARSTADALVTRGRPRFTTARTYLVTDLTRSSLHEVDVGWGKPVYGGPATTTLATFHLPAPGGGIAVPMCLPPEAMERFADGVRAGIAAAAAGSSRVEDSSVLSKM</sequence>
<dbReference type="AlphaFoldDB" id="A0A0D9W6X8"/>
<dbReference type="InterPro" id="IPR023213">
    <property type="entry name" value="CAT-like_dom_sf"/>
</dbReference>
<reference evidence="5" key="2">
    <citation type="submission" date="2013-12" db="EMBL/GenBank/DDBJ databases">
        <authorList>
            <person name="Yu Y."/>
            <person name="Lee S."/>
            <person name="de Baynast K."/>
            <person name="Wissotski M."/>
            <person name="Liu L."/>
            <person name="Talag J."/>
            <person name="Goicoechea J."/>
            <person name="Angelova A."/>
            <person name="Jetty R."/>
            <person name="Kudrna D."/>
            <person name="Golser W."/>
            <person name="Rivera L."/>
            <person name="Zhang J."/>
            <person name="Wing R."/>
        </authorList>
    </citation>
    <scope>NUCLEOTIDE SEQUENCE</scope>
</reference>
<dbReference type="PANTHER" id="PTHR31147:SF66">
    <property type="entry name" value="OS05G0315700 PROTEIN"/>
    <property type="match status" value="1"/>
</dbReference>
<dbReference type="Gene3D" id="3.30.559.10">
    <property type="entry name" value="Chloramphenicol acetyltransferase-like domain"/>
    <property type="match status" value="2"/>
</dbReference>
<evidence type="ECO:0000256" key="1">
    <source>
        <dbReference type="ARBA" id="ARBA00009861"/>
    </source>
</evidence>
<dbReference type="eggNOG" id="ENOG502QUSI">
    <property type="taxonomic scope" value="Eukaryota"/>
</dbReference>
<dbReference type="HOGENOM" id="CLU_014546_2_2_1"/>
<comment type="similarity">
    <text evidence="1">Belongs to the plant acyltransferase family.</text>
</comment>
<evidence type="ECO:0000256" key="2">
    <source>
        <dbReference type="ARBA" id="ARBA00022679"/>
    </source>
</evidence>
<protein>
    <submittedName>
        <fullName evidence="4">Uncharacterized protein</fullName>
    </submittedName>
</protein>
<dbReference type="InterPro" id="IPR050898">
    <property type="entry name" value="Plant_acyltransferase"/>
</dbReference>
<dbReference type="GO" id="GO:0050734">
    <property type="term" value="F:hydroxycinnamoyltransferase activity"/>
    <property type="evidence" value="ECO:0007669"/>
    <property type="project" value="UniProtKB-ARBA"/>
</dbReference>
<feature type="compositionally biased region" description="Basic and acidic residues" evidence="3">
    <location>
        <begin position="208"/>
        <end position="222"/>
    </location>
</feature>
<dbReference type="EnsemblPlants" id="LPERR04G14590.1">
    <property type="protein sequence ID" value="LPERR04G14590.1"/>
    <property type="gene ID" value="LPERR04G14590"/>
</dbReference>
<evidence type="ECO:0000256" key="3">
    <source>
        <dbReference type="SAM" id="MobiDB-lite"/>
    </source>
</evidence>
<dbReference type="Proteomes" id="UP000032180">
    <property type="component" value="Chromosome 4"/>
</dbReference>
<reference evidence="4 5" key="1">
    <citation type="submission" date="2012-08" db="EMBL/GenBank/DDBJ databases">
        <title>Oryza genome evolution.</title>
        <authorList>
            <person name="Wing R.A."/>
        </authorList>
    </citation>
    <scope>NUCLEOTIDE SEQUENCE</scope>
</reference>